<dbReference type="InterPro" id="IPR036909">
    <property type="entry name" value="Cyt_c-like_dom_sf"/>
</dbReference>
<dbReference type="InterPro" id="IPR019251">
    <property type="entry name" value="DUF2231_TM"/>
</dbReference>
<dbReference type="InParanoid" id="B4CXA1"/>
<dbReference type="SUPFAM" id="SSF103473">
    <property type="entry name" value="MFS general substrate transporter"/>
    <property type="match status" value="1"/>
</dbReference>
<feature type="transmembrane region" description="Helical" evidence="1">
    <location>
        <begin position="191"/>
        <end position="209"/>
    </location>
</feature>
<keyword evidence="2" id="KW-0732">Signal</keyword>
<reference evidence="4 5" key="1">
    <citation type="journal article" date="2011" name="J. Bacteriol.">
        <title>Genome sequence of Chthoniobacter flavus Ellin428, an aerobic heterotrophic soil bacterium.</title>
        <authorList>
            <person name="Kant R."/>
            <person name="van Passel M.W."/>
            <person name="Palva A."/>
            <person name="Lucas S."/>
            <person name="Lapidus A."/>
            <person name="Glavina Del Rio T."/>
            <person name="Dalin E."/>
            <person name="Tice H."/>
            <person name="Bruce D."/>
            <person name="Goodwin L."/>
            <person name="Pitluck S."/>
            <person name="Larimer F.W."/>
            <person name="Land M.L."/>
            <person name="Hauser L."/>
            <person name="Sangwan P."/>
            <person name="de Vos W.M."/>
            <person name="Janssen P.H."/>
            <person name="Smidt H."/>
        </authorList>
    </citation>
    <scope>NUCLEOTIDE SEQUENCE [LARGE SCALE GENOMIC DNA]</scope>
    <source>
        <strain evidence="4 5">Ellin428</strain>
    </source>
</reference>
<dbReference type="EMBL" id="ABVL01000003">
    <property type="protein sequence ID" value="EDY20899.1"/>
    <property type="molecule type" value="Genomic_DNA"/>
</dbReference>
<dbReference type="GO" id="GO:0020037">
    <property type="term" value="F:heme binding"/>
    <property type="evidence" value="ECO:0007669"/>
    <property type="project" value="InterPro"/>
</dbReference>
<evidence type="ECO:0000313" key="4">
    <source>
        <dbReference type="EMBL" id="EDY20899.1"/>
    </source>
</evidence>
<keyword evidence="1" id="KW-1133">Transmembrane helix</keyword>
<feature type="transmembrane region" description="Helical" evidence="1">
    <location>
        <begin position="160"/>
        <end position="179"/>
    </location>
</feature>
<dbReference type="RefSeq" id="WP_006978518.1">
    <property type="nucleotide sequence ID" value="NZ_ABVL01000003.1"/>
</dbReference>
<feature type="signal peptide" evidence="2">
    <location>
        <begin position="1"/>
        <end position="20"/>
    </location>
</feature>
<comment type="caution">
    <text evidence="4">The sequence shown here is derived from an EMBL/GenBank/DDBJ whole genome shotgun (WGS) entry which is preliminary data.</text>
</comment>
<evidence type="ECO:0000256" key="2">
    <source>
        <dbReference type="SAM" id="SignalP"/>
    </source>
</evidence>
<dbReference type="AlphaFoldDB" id="B4CXA1"/>
<dbReference type="InterPro" id="IPR036259">
    <property type="entry name" value="MFS_trans_sf"/>
</dbReference>
<keyword evidence="5" id="KW-1185">Reference proteome</keyword>
<sequence precursor="true">MKFFLPLTVLLLALASFVRAADDPAEGVKAATKVREIFEAKCLDCHGPELPRPKGKFGYVLDLKRVADNPDYIERGKPDKSDLFKMVEDDEMPGEDANVPPLTRDEKDIVKRWIELGAPDAPQVAGETTSAAPKTAEAKQLMPFWKRLLRYIGRMHPVSTHFPVALMFVAVFAEGIAWWTRRDSWLQTVRFLVVLAALGAISAAALGWINAYFASYVGQAAPILKWHRWLGTGTAIWAVVCAALAMIHECREGTTERQRLRGALLLGAFLVGVSGFLGSALIYGLDHYAWN</sequence>
<feature type="transmembrane region" description="Helical" evidence="1">
    <location>
        <begin position="262"/>
        <end position="285"/>
    </location>
</feature>
<dbReference type="Pfam" id="PF09990">
    <property type="entry name" value="DUF2231"/>
    <property type="match status" value="1"/>
</dbReference>
<organism evidence="4 5">
    <name type="scientific">Chthoniobacter flavus Ellin428</name>
    <dbReference type="NCBI Taxonomy" id="497964"/>
    <lineage>
        <taxon>Bacteria</taxon>
        <taxon>Pseudomonadati</taxon>
        <taxon>Verrucomicrobiota</taxon>
        <taxon>Spartobacteria</taxon>
        <taxon>Chthoniobacterales</taxon>
        <taxon>Chthoniobacteraceae</taxon>
        <taxon>Chthoniobacter</taxon>
    </lineage>
</organism>
<evidence type="ECO:0000259" key="3">
    <source>
        <dbReference type="Pfam" id="PF09990"/>
    </source>
</evidence>
<dbReference type="STRING" id="497964.CfE428DRAFT_1192"/>
<feature type="chain" id="PRO_5002800262" description="DUF2231 domain-containing protein" evidence="2">
    <location>
        <begin position="21"/>
        <end position="291"/>
    </location>
</feature>
<accession>B4CXA1</accession>
<dbReference type="Proteomes" id="UP000005824">
    <property type="component" value="Unassembled WGS sequence"/>
</dbReference>
<feature type="domain" description="DUF2231" evidence="3">
    <location>
        <begin position="155"/>
        <end position="283"/>
    </location>
</feature>
<dbReference type="eggNOG" id="COG4244">
    <property type="taxonomic scope" value="Bacteria"/>
</dbReference>
<name>B4CXA1_9BACT</name>
<dbReference type="GO" id="GO:0009055">
    <property type="term" value="F:electron transfer activity"/>
    <property type="evidence" value="ECO:0007669"/>
    <property type="project" value="InterPro"/>
</dbReference>
<protein>
    <recommendedName>
        <fullName evidence="3">DUF2231 domain-containing protein</fullName>
    </recommendedName>
</protein>
<dbReference type="SUPFAM" id="SSF46626">
    <property type="entry name" value="Cytochrome c"/>
    <property type="match status" value="1"/>
</dbReference>
<gene>
    <name evidence="4" type="ORF">CfE428DRAFT_1192</name>
</gene>
<evidence type="ECO:0000256" key="1">
    <source>
        <dbReference type="SAM" id="Phobius"/>
    </source>
</evidence>
<keyword evidence="1" id="KW-0472">Membrane</keyword>
<keyword evidence="1" id="KW-0812">Transmembrane</keyword>
<proteinExistence type="predicted"/>
<feature type="transmembrane region" description="Helical" evidence="1">
    <location>
        <begin position="229"/>
        <end position="250"/>
    </location>
</feature>
<evidence type="ECO:0000313" key="5">
    <source>
        <dbReference type="Proteomes" id="UP000005824"/>
    </source>
</evidence>